<dbReference type="STRING" id="48269.A0A183LWH8"/>
<dbReference type="Proteomes" id="UP000277204">
    <property type="component" value="Unassembled WGS sequence"/>
</dbReference>
<keyword evidence="2" id="KW-1185">Reference proteome</keyword>
<dbReference type="SUPFAM" id="SSF52374">
    <property type="entry name" value="Nucleotidylyl transferase"/>
    <property type="match status" value="1"/>
</dbReference>
<dbReference type="EMBL" id="UZAI01003458">
    <property type="protein sequence ID" value="VDO79940.1"/>
    <property type="molecule type" value="Genomic_DNA"/>
</dbReference>
<protein>
    <submittedName>
        <fullName evidence="1">Uncharacterized protein</fullName>
    </submittedName>
</protein>
<dbReference type="GO" id="GO:0005524">
    <property type="term" value="F:ATP binding"/>
    <property type="evidence" value="ECO:0007669"/>
    <property type="project" value="InterPro"/>
</dbReference>
<proteinExistence type="predicted"/>
<dbReference type="Gene3D" id="3.40.50.620">
    <property type="entry name" value="HUPs"/>
    <property type="match status" value="1"/>
</dbReference>
<evidence type="ECO:0000313" key="1">
    <source>
        <dbReference type="EMBL" id="VDO79940.1"/>
    </source>
</evidence>
<dbReference type="Pfam" id="PF00133">
    <property type="entry name" value="tRNA-synt_1"/>
    <property type="match status" value="1"/>
</dbReference>
<accession>A0A183LWH8</accession>
<reference evidence="1 2" key="1">
    <citation type="submission" date="2018-11" db="EMBL/GenBank/DDBJ databases">
        <authorList>
            <consortium name="Pathogen Informatics"/>
        </authorList>
    </citation>
    <scope>NUCLEOTIDE SEQUENCE [LARGE SCALE GENOMIC DNA]</scope>
    <source>
        <strain evidence="1 2">Zambia</strain>
    </source>
</reference>
<dbReference type="InterPro" id="IPR014729">
    <property type="entry name" value="Rossmann-like_a/b/a_fold"/>
</dbReference>
<sequence length="41" mass="4975">MANASMKEVTDGRLRIIHSSHIRTWNNWLKDYQDWCISRQL</sequence>
<organism evidence="1 2">
    <name type="scientific">Schistosoma margrebowiei</name>
    <dbReference type="NCBI Taxonomy" id="48269"/>
    <lineage>
        <taxon>Eukaryota</taxon>
        <taxon>Metazoa</taxon>
        <taxon>Spiralia</taxon>
        <taxon>Lophotrochozoa</taxon>
        <taxon>Platyhelminthes</taxon>
        <taxon>Trematoda</taxon>
        <taxon>Digenea</taxon>
        <taxon>Strigeidida</taxon>
        <taxon>Schistosomatoidea</taxon>
        <taxon>Schistosomatidae</taxon>
        <taxon>Schistosoma</taxon>
    </lineage>
</organism>
<dbReference type="GO" id="GO:0004812">
    <property type="term" value="F:aminoacyl-tRNA ligase activity"/>
    <property type="evidence" value="ECO:0007669"/>
    <property type="project" value="InterPro"/>
</dbReference>
<dbReference type="GO" id="GO:0006418">
    <property type="term" value="P:tRNA aminoacylation for protein translation"/>
    <property type="evidence" value="ECO:0007669"/>
    <property type="project" value="InterPro"/>
</dbReference>
<dbReference type="InterPro" id="IPR002300">
    <property type="entry name" value="aa-tRNA-synth_Ia"/>
</dbReference>
<dbReference type="AlphaFoldDB" id="A0A183LWH8"/>
<name>A0A183LWH8_9TREM</name>
<gene>
    <name evidence="1" type="ORF">SMRZ_LOCUS8153</name>
</gene>
<evidence type="ECO:0000313" key="2">
    <source>
        <dbReference type="Proteomes" id="UP000277204"/>
    </source>
</evidence>